<dbReference type="EMBL" id="ADZX01000370">
    <property type="protein sequence ID" value="EFK96998.1"/>
    <property type="molecule type" value="Genomic_DNA"/>
</dbReference>
<reference evidence="2" key="1">
    <citation type="submission" date="2010-07" db="EMBL/GenBank/DDBJ databases">
        <authorList>
            <consortium name="CONSOLIDER consortium CSD2007-00005"/>
            <person name="Guazzaroni M.-E."/>
            <person name="Richter M."/>
            <person name="Garcia-Salamanca A."/>
            <person name="Yarza P."/>
            <person name="Ferrer M."/>
        </authorList>
    </citation>
    <scope>NUCLEOTIDE SEQUENCE</scope>
</reference>
<dbReference type="AlphaFoldDB" id="D9PHG3"/>
<dbReference type="EC" id="4.1.1.37" evidence="2"/>
<reference evidence="2" key="2">
    <citation type="journal article" date="2011" name="Microb. Ecol.">
        <title>Taxonomic and Functional Metagenomic Profiling of the Microbial Community in the Anoxic Sediment of a Sub-saline Shallow Lake (Laguna de Carrizo, Central Spain).</title>
        <authorList>
            <person name="Ferrer M."/>
            <person name="Guazzaroni M.E."/>
            <person name="Richter M."/>
            <person name="Garcia-Salamanca A."/>
            <person name="Yarza P."/>
            <person name="Suarez-Suarez A."/>
            <person name="Solano J."/>
            <person name="Alcaide M."/>
            <person name="van Dillewijn P."/>
            <person name="Molina-Henares M.A."/>
            <person name="Lopez-Cortes N."/>
            <person name="Al-Ramahi Y."/>
            <person name="Guerrero C."/>
            <person name="Acosta A."/>
            <person name="de Eugenio L.I."/>
            <person name="Martinez V."/>
            <person name="Marques S."/>
            <person name="Rojo F."/>
            <person name="Santero E."/>
            <person name="Genilloud O."/>
            <person name="Perez-Perez J."/>
            <person name="Rossello-Mora R."/>
            <person name="Ramos J.L."/>
        </authorList>
    </citation>
    <scope>NUCLEOTIDE SEQUENCE</scope>
</reference>
<dbReference type="Pfam" id="PF01208">
    <property type="entry name" value="URO-D"/>
    <property type="match status" value="1"/>
</dbReference>
<dbReference type="PANTHER" id="PTHR47099">
    <property type="entry name" value="METHYLCOBAMIDE:COM METHYLTRANSFERASE MTBA"/>
    <property type="match status" value="1"/>
</dbReference>
<dbReference type="InterPro" id="IPR052024">
    <property type="entry name" value="Methanogen_methyltrans"/>
</dbReference>
<organism evidence="2">
    <name type="scientific">sediment metagenome</name>
    <dbReference type="NCBI Taxonomy" id="749907"/>
    <lineage>
        <taxon>unclassified sequences</taxon>
        <taxon>metagenomes</taxon>
        <taxon>ecological metagenomes</taxon>
    </lineage>
</organism>
<dbReference type="InterPro" id="IPR038071">
    <property type="entry name" value="UROD/MetE-like_sf"/>
</dbReference>
<dbReference type="CDD" id="cd03465">
    <property type="entry name" value="URO-D_like"/>
    <property type="match status" value="1"/>
</dbReference>
<feature type="domain" description="Uroporphyrinogen decarboxylase (URO-D)" evidence="1">
    <location>
        <begin position="3"/>
        <end position="329"/>
    </location>
</feature>
<protein>
    <submittedName>
        <fullName evidence="2">Uroporphyrinogen decarboxylase</fullName>
        <ecNumber evidence="2">4.1.1.37</ecNumber>
    </submittedName>
</protein>
<name>D9PHG3_9ZZZZ</name>
<dbReference type="Gene3D" id="3.20.20.210">
    <property type="match status" value="1"/>
</dbReference>
<dbReference type="GO" id="GO:0004853">
    <property type="term" value="F:uroporphyrinogen decarboxylase activity"/>
    <property type="evidence" value="ECO:0007669"/>
    <property type="project" value="UniProtKB-EC"/>
</dbReference>
<comment type="caution">
    <text evidence="2">The sequence shown here is derived from an EMBL/GenBank/DDBJ whole genome shotgun (WGS) entry which is preliminary data.</text>
</comment>
<dbReference type="InterPro" id="IPR000257">
    <property type="entry name" value="Uroporphyrinogen_deCOase"/>
</dbReference>
<accession>D9PHG3</accession>
<dbReference type="PANTHER" id="PTHR47099:SF1">
    <property type="entry name" value="METHYLCOBAMIDE:COM METHYLTRANSFERASE MTBA"/>
    <property type="match status" value="1"/>
</dbReference>
<keyword evidence="2" id="KW-0456">Lyase</keyword>
<evidence type="ECO:0000259" key="1">
    <source>
        <dbReference type="Pfam" id="PF01208"/>
    </source>
</evidence>
<gene>
    <name evidence="2" type="primary">URO-D</name>
    <name evidence="2" type="ORF">LDC_0963</name>
</gene>
<evidence type="ECO:0000313" key="2">
    <source>
        <dbReference type="EMBL" id="EFK96998.1"/>
    </source>
</evidence>
<proteinExistence type="predicted"/>
<dbReference type="SUPFAM" id="SSF51726">
    <property type="entry name" value="UROD/MetE-like"/>
    <property type="match status" value="1"/>
</dbReference>
<sequence length="335" mass="37784">MNKKEKFLNFLNNEFTNDYIPFQPILMHFAARYNGNSYSEFASDHRVLVQSNIKAMESFDLDWVELISDPYRETSAFGARIEFITENVPRCLAPIIRNIDDIKLLKIPDIYKSPRTLDRIRGAELYQKLLKGTVPVFGWIEGPLAEACDLVGINEMLVMLMTDPDSCELLFDKCVVVAKEFSKAQIEAGCDVIGVGDAICSQIDQDTYIRYIKERHKELIDYIHLLGGKVKMHICGNITHLLPSLKDIGLDILDIDWQVNFNDAYNFMDSNVAICGNINPVTIQNSTKSEIAQLTTSLIKDQKGKKFILSGGCEISVLTSPANLKTMSNLSRIIS</sequence>
<dbReference type="GO" id="GO:0006779">
    <property type="term" value="P:porphyrin-containing compound biosynthetic process"/>
    <property type="evidence" value="ECO:0007669"/>
    <property type="project" value="InterPro"/>
</dbReference>